<dbReference type="Pfam" id="PF00034">
    <property type="entry name" value="Cytochrom_C"/>
    <property type="match status" value="1"/>
</dbReference>
<protein>
    <submittedName>
        <fullName evidence="11">Cytochrome-c peroxidase</fullName>
    </submittedName>
</protein>
<comment type="caution">
    <text evidence="11">The sequence shown here is derived from an EMBL/GenBank/DDBJ whole genome shotgun (WGS) entry which is preliminary data.</text>
</comment>
<evidence type="ECO:0000256" key="7">
    <source>
        <dbReference type="ARBA" id="ARBA00023004"/>
    </source>
</evidence>
<dbReference type="Gene3D" id="1.10.760.10">
    <property type="entry name" value="Cytochrome c-like domain"/>
    <property type="match status" value="2"/>
</dbReference>
<evidence type="ECO:0000256" key="8">
    <source>
        <dbReference type="PIRSR" id="PIRSR000294-1"/>
    </source>
</evidence>
<dbReference type="Proteomes" id="UP000216035">
    <property type="component" value="Unassembled WGS sequence"/>
</dbReference>
<dbReference type="GO" id="GO:0042597">
    <property type="term" value="C:periplasmic space"/>
    <property type="evidence" value="ECO:0007669"/>
    <property type="project" value="UniProtKB-SubCell"/>
</dbReference>
<evidence type="ECO:0000313" key="11">
    <source>
        <dbReference type="EMBL" id="OYQ50394.1"/>
    </source>
</evidence>
<feature type="binding site" description="covalent" evidence="8">
    <location>
        <position position="224"/>
    </location>
    <ligand>
        <name>heme c</name>
        <dbReference type="ChEBI" id="CHEBI:61717"/>
        <label>2</label>
    </ligand>
</feature>
<feature type="binding site" description="covalent" evidence="8">
    <location>
        <position position="79"/>
    </location>
    <ligand>
        <name>heme c</name>
        <dbReference type="ChEBI" id="CHEBI:61717"/>
        <label>1</label>
    </ligand>
</feature>
<comment type="cofactor">
    <cofactor evidence="8">
        <name>heme</name>
        <dbReference type="ChEBI" id="CHEBI:30413"/>
    </cofactor>
    <text evidence="8">Binds 2 heme groups.</text>
</comment>
<dbReference type="GO" id="GO:0046872">
    <property type="term" value="F:metal ion binding"/>
    <property type="evidence" value="ECO:0007669"/>
    <property type="project" value="UniProtKB-KW"/>
</dbReference>
<evidence type="ECO:0000256" key="2">
    <source>
        <dbReference type="ARBA" id="ARBA00022617"/>
    </source>
</evidence>
<dbReference type="InterPro" id="IPR026259">
    <property type="entry name" value="MauG/Cytc_peroxidase"/>
</dbReference>
<dbReference type="InterPro" id="IPR036909">
    <property type="entry name" value="Cyt_c-like_dom_sf"/>
</dbReference>
<dbReference type="GO" id="GO:0009055">
    <property type="term" value="F:electron transfer activity"/>
    <property type="evidence" value="ECO:0007669"/>
    <property type="project" value="InterPro"/>
</dbReference>
<dbReference type="InterPro" id="IPR051395">
    <property type="entry name" value="Cytochrome_c_Peroxidase/MauG"/>
</dbReference>
<feature type="binding site" description="covalent" evidence="8">
    <location>
        <position position="227"/>
    </location>
    <ligand>
        <name>heme c</name>
        <dbReference type="ChEBI" id="CHEBI:61717"/>
        <label>2</label>
    </ligand>
</feature>
<evidence type="ECO:0000256" key="3">
    <source>
        <dbReference type="ARBA" id="ARBA00022723"/>
    </source>
</evidence>
<dbReference type="Pfam" id="PF03150">
    <property type="entry name" value="CCP_MauG"/>
    <property type="match status" value="1"/>
</dbReference>
<evidence type="ECO:0000313" key="12">
    <source>
        <dbReference type="Proteomes" id="UP000216035"/>
    </source>
</evidence>
<dbReference type="PROSITE" id="PS51257">
    <property type="entry name" value="PROKAR_LIPOPROTEIN"/>
    <property type="match status" value="1"/>
</dbReference>
<feature type="binding site" description="covalent" evidence="8">
    <location>
        <position position="82"/>
    </location>
    <ligand>
        <name>heme c</name>
        <dbReference type="ChEBI" id="CHEBI:61717"/>
        <label>1</label>
    </ligand>
</feature>
<keyword evidence="5" id="KW-0574">Periplasm</keyword>
<keyword evidence="4" id="KW-0732">Signal</keyword>
<dbReference type="SUPFAM" id="SSF46626">
    <property type="entry name" value="Cytochrome c"/>
    <property type="match status" value="2"/>
</dbReference>
<evidence type="ECO:0000256" key="1">
    <source>
        <dbReference type="ARBA" id="ARBA00004418"/>
    </source>
</evidence>
<dbReference type="OrthoDB" id="9805202at2"/>
<dbReference type="PANTHER" id="PTHR30600:SF10">
    <property type="entry name" value="BLL6722 PROTEIN"/>
    <property type="match status" value="1"/>
</dbReference>
<dbReference type="InterPro" id="IPR009056">
    <property type="entry name" value="Cyt_c-like_dom"/>
</dbReference>
<comment type="PTM">
    <text evidence="8">Binds 2 heme groups per subunit.</text>
</comment>
<proteinExistence type="predicted"/>
<keyword evidence="3 9" id="KW-0479">Metal-binding</keyword>
<reference evidence="11 12" key="1">
    <citation type="submission" date="2017-07" db="EMBL/GenBank/DDBJ databases">
        <title>Flavobacterium cyanobacteriorum sp. nov., isolated from cyanobacterial aggregates in a eutrophic lake.</title>
        <authorList>
            <person name="Cai H."/>
        </authorList>
    </citation>
    <scope>NUCLEOTIDE SEQUENCE [LARGE SCALE GENOMIC DNA]</scope>
    <source>
        <strain evidence="11 12">TH167</strain>
    </source>
</reference>
<dbReference type="GO" id="GO:0004130">
    <property type="term" value="F:cytochrome-c peroxidase activity"/>
    <property type="evidence" value="ECO:0007669"/>
    <property type="project" value="TreeGrafter"/>
</dbReference>
<comment type="subcellular location">
    <subcellularLocation>
        <location evidence="1">Periplasm</location>
    </subcellularLocation>
</comment>
<organism evidence="11 12">
    <name type="scientific">Flavobacterium aurantiibacter</name>
    <dbReference type="NCBI Taxonomy" id="2023067"/>
    <lineage>
        <taxon>Bacteria</taxon>
        <taxon>Pseudomonadati</taxon>
        <taxon>Bacteroidota</taxon>
        <taxon>Flavobacteriia</taxon>
        <taxon>Flavobacteriales</taxon>
        <taxon>Flavobacteriaceae</taxon>
        <taxon>Flavobacterium</taxon>
    </lineage>
</organism>
<keyword evidence="12" id="KW-1185">Reference proteome</keyword>
<dbReference type="EMBL" id="NOXX01000071">
    <property type="protein sequence ID" value="OYQ50394.1"/>
    <property type="molecule type" value="Genomic_DNA"/>
</dbReference>
<keyword evidence="6" id="KW-0560">Oxidoreductase</keyword>
<keyword evidence="2 8" id="KW-0349">Heme</keyword>
<dbReference type="PIRSF" id="PIRSF000294">
    <property type="entry name" value="Cytochrome-c_peroxidase"/>
    <property type="match status" value="1"/>
</dbReference>
<name>A0A256AB62_9FLAO</name>
<gene>
    <name evidence="11" type="ORF">CHX27_00910</name>
</gene>
<evidence type="ECO:0000256" key="9">
    <source>
        <dbReference type="PIRSR" id="PIRSR000294-2"/>
    </source>
</evidence>
<feature type="domain" description="Cytochrome c" evidence="10">
    <location>
        <begin position="211"/>
        <end position="333"/>
    </location>
</feature>
<evidence type="ECO:0000256" key="5">
    <source>
        <dbReference type="ARBA" id="ARBA00022764"/>
    </source>
</evidence>
<dbReference type="InterPro" id="IPR004852">
    <property type="entry name" value="Di-haem_cyt_c_peroxidsae"/>
</dbReference>
<evidence type="ECO:0000256" key="4">
    <source>
        <dbReference type="ARBA" id="ARBA00022729"/>
    </source>
</evidence>
<dbReference type="PANTHER" id="PTHR30600">
    <property type="entry name" value="CYTOCHROME C PEROXIDASE-RELATED"/>
    <property type="match status" value="1"/>
</dbReference>
<evidence type="ECO:0000256" key="6">
    <source>
        <dbReference type="ARBA" id="ARBA00023002"/>
    </source>
</evidence>
<sequence>MRLSKKIASIFIATAVGLLSSCGSDDDSYTEIDLSFQRPANFPAPTYDYAANPATRAGFELGRKLFYDGRLSSDGVVSCGFCHEQAAAFTHHGHSVSHGVNEQIGTRNTMPIQNLGFYDSFMWDGSVDHLDLVAVVALTSEIEMNGNFQQMLSLFGTDPEYKRLFEQAFPNEQISTEKMLLALGQFMSLMVSSNSKFDKWQRAEDGVTLTAEEESGYEVFQQKCASCHAGNLFTDQSFRNNGLVINPFVNDLGKYRTTQIETDKYKFKVPSLRNVMKSAPYMHDGKFRTLDAVLDHYTSGIQQTQNIDPSLINGIQLSETEKVQIKAFLNTLTDEEFLNDSRFAPF</sequence>
<dbReference type="AlphaFoldDB" id="A0A256AB62"/>
<dbReference type="GO" id="GO:0020037">
    <property type="term" value="F:heme binding"/>
    <property type="evidence" value="ECO:0007669"/>
    <property type="project" value="InterPro"/>
</dbReference>
<accession>A0A256AB62</accession>
<feature type="binding site" description="axial binding residue" evidence="9">
    <location>
        <position position="83"/>
    </location>
    <ligand>
        <name>heme c</name>
        <dbReference type="ChEBI" id="CHEBI:61717"/>
        <label>1</label>
    </ligand>
    <ligandPart>
        <name>Fe</name>
        <dbReference type="ChEBI" id="CHEBI:18248"/>
    </ligandPart>
</feature>
<keyword evidence="11" id="KW-0575">Peroxidase</keyword>
<dbReference type="PROSITE" id="PS51007">
    <property type="entry name" value="CYTC"/>
    <property type="match status" value="1"/>
</dbReference>
<evidence type="ECO:0000259" key="10">
    <source>
        <dbReference type="PROSITE" id="PS51007"/>
    </source>
</evidence>
<keyword evidence="7 9" id="KW-0408">Iron</keyword>
<feature type="binding site" description="axial binding residue" evidence="9">
    <location>
        <position position="228"/>
    </location>
    <ligand>
        <name>heme c</name>
        <dbReference type="ChEBI" id="CHEBI:61717"/>
        <label>2</label>
    </ligand>
    <ligandPart>
        <name>Fe</name>
        <dbReference type="ChEBI" id="CHEBI:18248"/>
    </ligandPart>
</feature>